<dbReference type="Proteomes" id="UP000233249">
    <property type="component" value="Unassembled WGS sequence"/>
</dbReference>
<sequence length="355" mass="41590">MPPGTAPEHYHDSRGEFVIYRTEDNRTEVHLRVIEGSVWMTQAEIADLFGVSVSSISTHIKRIYDENELTRDRTFRKIQRVQSEGDRDITRQQNHYNLDAILAVGYRVRGPRGNQFRTWATEVLTEYLIKGFAMNDEKLKDPRGLDYFDELLARIRGIRSSEKRLYQKLRDILALCDDYDKDSPRATRFFQTMQNKLHYAITGQTASEIIATRCEPTADNLGLTTWSGNQVRKKDIATAKNYLTHEELEELNRLVSQFLDFAESQAKRRIVTHMDQWLDKADQFIEFNAYQALTDSGRITMQQAKALAEERYAIYDAQRRAPEENRLAEEDLLRIQEIERQILADRQRLSPRRKH</sequence>
<organism evidence="1 2">
    <name type="scientific">Corynebacterium mastitidis</name>
    <dbReference type="NCBI Taxonomy" id="161890"/>
    <lineage>
        <taxon>Bacteria</taxon>
        <taxon>Bacillati</taxon>
        <taxon>Actinomycetota</taxon>
        <taxon>Actinomycetes</taxon>
        <taxon>Mycobacteriales</taxon>
        <taxon>Corynebacteriaceae</taxon>
        <taxon>Corynebacterium</taxon>
    </lineage>
</organism>
<dbReference type="RefSeq" id="WP_101174003.1">
    <property type="nucleotide sequence ID" value="NZ_JAKRKB010000003.1"/>
</dbReference>
<protein>
    <submittedName>
        <fullName evidence="1">Hydroxyacid dehydrogenase</fullName>
    </submittedName>
</protein>
<evidence type="ECO:0000313" key="2">
    <source>
        <dbReference type="Proteomes" id="UP000233249"/>
    </source>
</evidence>
<dbReference type="OrthoDB" id="9802752at2"/>
<reference evidence="1 2" key="1">
    <citation type="submission" date="2017-12" db="EMBL/GenBank/DDBJ databases">
        <title>Corynebacterium mastitidis 16-1433 Genome.</title>
        <authorList>
            <person name="Gulvik C.A."/>
        </authorList>
    </citation>
    <scope>NUCLEOTIDE SEQUENCE [LARGE SCALE GENOMIC DNA]</scope>
    <source>
        <strain evidence="1 2">16-1433</strain>
    </source>
</reference>
<gene>
    <name evidence="1" type="ORF">CXB45_08235</name>
</gene>
<proteinExistence type="predicted"/>
<dbReference type="InterPro" id="IPR011204">
    <property type="entry name" value="Virulence_RhuM-like"/>
</dbReference>
<dbReference type="PIRSF" id="PIRSF015268">
    <property type="entry name" value="Virulence_RhuM"/>
    <property type="match status" value="1"/>
</dbReference>
<dbReference type="AlphaFoldDB" id="A0A2N0X664"/>
<dbReference type="Pfam" id="PF13310">
    <property type="entry name" value="Virulence_RhuM"/>
    <property type="match status" value="1"/>
</dbReference>
<dbReference type="PANTHER" id="PTHR35810:SF1">
    <property type="entry name" value="CYTOPLASMIC PROTEIN"/>
    <property type="match status" value="1"/>
</dbReference>
<dbReference type="EMBL" id="PJAF01000024">
    <property type="protein sequence ID" value="PKF68189.1"/>
    <property type="molecule type" value="Genomic_DNA"/>
</dbReference>
<accession>A0A2N0X664</accession>
<comment type="caution">
    <text evidence="1">The sequence shown here is derived from an EMBL/GenBank/DDBJ whole genome shotgun (WGS) entry which is preliminary data.</text>
</comment>
<evidence type="ECO:0000313" key="1">
    <source>
        <dbReference type="EMBL" id="PKF68189.1"/>
    </source>
</evidence>
<dbReference type="PANTHER" id="PTHR35810">
    <property type="entry name" value="CYTOPLASMIC PROTEIN-RELATED"/>
    <property type="match status" value="1"/>
</dbReference>
<name>A0A2N0X664_9CORY</name>